<organism evidence="1 2">
    <name type="scientific">Cutibacterium namnetense</name>
    <dbReference type="NCBI Taxonomy" id="1574624"/>
    <lineage>
        <taxon>Bacteria</taxon>
        <taxon>Bacillati</taxon>
        <taxon>Actinomycetota</taxon>
        <taxon>Actinomycetes</taxon>
        <taxon>Propionibacteriales</taxon>
        <taxon>Propionibacteriaceae</taxon>
        <taxon>Cutibacterium</taxon>
    </lineage>
</organism>
<dbReference type="Proteomes" id="UP000256324">
    <property type="component" value="Unassembled WGS sequence"/>
</dbReference>
<evidence type="ECO:0000313" key="2">
    <source>
        <dbReference type="Proteomes" id="UP000256324"/>
    </source>
</evidence>
<accession>A0ABX9IBD3</accession>
<dbReference type="EMBL" id="PCZS01000001">
    <property type="protein sequence ID" value="REB70756.1"/>
    <property type="molecule type" value="Genomic_DNA"/>
</dbReference>
<gene>
    <name evidence="1" type="ORF">CP880_03105</name>
</gene>
<comment type="caution">
    <text evidence="1">The sequence shown here is derived from an EMBL/GenBank/DDBJ whole genome shotgun (WGS) entry which is preliminary data.</text>
</comment>
<evidence type="ECO:0000313" key="1">
    <source>
        <dbReference type="EMBL" id="REB70756.1"/>
    </source>
</evidence>
<reference evidence="1 2" key="1">
    <citation type="submission" date="2017-09" db="EMBL/GenBank/DDBJ databases">
        <authorList>
            <person name="Bumgarner R.E."/>
        </authorList>
    </citation>
    <scope>NUCLEOTIDE SEQUENCE [LARGE SCALE GENOMIC DNA]</scope>
    <source>
        <strain evidence="1 2">T34998</strain>
    </source>
</reference>
<name>A0ABX9IBD3_9ACTN</name>
<protein>
    <submittedName>
        <fullName evidence="1">Uncharacterized protein</fullName>
    </submittedName>
</protein>
<proteinExistence type="predicted"/>
<keyword evidence="2" id="KW-1185">Reference proteome</keyword>
<sequence length="68" mass="7433">MRGCSSYGGCSCQSIRRLPHFHGYLLPYSHPVGHAARWVIYPHSHTCPGLRRGEGVEEAWTGATGLPA</sequence>